<dbReference type="SUPFAM" id="SSF46955">
    <property type="entry name" value="Putative DNA-binding domain"/>
    <property type="match status" value="1"/>
</dbReference>
<dbReference type="InterPro" id="IPR000551">
    <property type="entry name" value="MerR-type_HTH_dom"/>
</dbReference>
<evidence type="ECO:0000313" key="6">
    <source>
        <dbReference type="Proteomes" id="UP000659344"/>
    </source>
</evidence>
<keyword evidence="6" id="KW-1185">Reference proteome</keyword>
<dbReference type="Gene3D" id="1.10.1660.10">
    <property type="match status" value="1"/>
</dbReference>
<proteinExistence type="predicted"/>
<keyword evidence="2" id="KW-0238">DNA-binding</keyword>
<dbReference type="Pfam" id="PF00376">
    <property type="entry name" value="MerR"/>
    <property type="match status" value="1"/>
</dbReference>
<dbReference type="PANTHER" id="PTHR30204:SF94">
    <property type="entry name" value="HEAVY METAL-DEPENDENT TRANSCRIPTIONAL REGULATOR HI_0293-RELATED"/>
    <property type="match status" value="1"/>
</dbReference>
<organism evidence="5 6">
    <name type="scientific">Paenibacillus segetis</name>
    <dbReference type="NCBI Taxonomy" id="1325360"/>
    <lineage>
        <taxon>Bacteria</taxon>
        <taxon>Bacillati</taxon>
        <taxon>Bacillota</taxon>
        <taxon>Bacilli</taxon>
        <taxon>Bacillales</taxon>
        <taxon>Paenibacillaceae</taxon>
        <taxon>Paenibacillus</taxon>
    </lineage>
</organism>
<evidence type="ECO:0000256" key="1">
    <source>
        <dbReference type="ARBA" id="ARBA00023015"/>
    </source>
</evidence>
<protein>
    <submittedName>
        <fullName evidence="5">MerR family transcriptional regulator</fullName>
    </submittedName>
</protein>
<keyword evidence="3" id="KW-0804">Transcription</keyword>
<dbReference type="PROSITE" id="PS50937">
    <property type="entry name" value="HTH_MERR_2"/>
    <property type="match status" value="1"/>
</dbReference>
<accession>A0ABQ1YNW7</accession>
<dbReference type="PROSITE" id="PS00552">
    <property type="entry name" value="HTH_MERR_1"/>
    <property type="match status" value="1"/>
</dbReference>
<dbReference type="InterPro" id="IPR009061">
    <property type="entry name" value="DNA-bd_dom_put_sf"/>
</dbReference>
<name>A0ABQ1YNW7_9BACL</name>
<dbReference type="RefSeq" id="WP_188541101.1">
    <property type="nucleotide sequence ID" value="NZ_BMFT01000002.1"/>
</dbReference>
<dbReference type="SMART" id="SM00422">
    <property type="entry name" value="HTH_MERR"/>
    <property type="match status" value="1"/>
</dbReference>
<evidence type="ECO:0000256" key="3">
    <source>
        <dbReference type="ARBA" id="ARBA00023163"/>
    </source>
</evidence>
<reference evidence="6" key="1">
    <citation type="journal article" date="2019" name="Int. J. Syst. Evol. Microbiol.">
        <title>The Global Catalogue of Microorganisms (GCM) 10K type strain sequencing project: providing services to taxonomists for standard genome sequencing and annotation.</title>
        <authorList>
            <consortium name="The Broad Institute Genomics Platform"/>
            <consortium name="The Broad Institute Genome Sequencing Center for Infectious Disease"/>
            <person name="Wu L."/>
            <person name="Ma J."/>
        </authorList>
    </citation>
    <scope>NUCLEOTIDE SEQUENCE [LARGE SCALE GENOMIC DNA]</scope>
    <source>
        <strain evidence="6">CGMCC 1.12769</strain>
    </source>
</reference>
<dbReference type="PANTHER" id="PTHR30204">
    <property type="entry name" value="REDOX-CYCLING DRUG-SENSING TRANSCRIPTIONAL ACTIVATOR SOXR"/>
    <property type="match status" value="1"/>
</dbReference>
<dbReference type="Proteomes" id="UP000659344">
    <property type="component" value="Unassembled WGS sequence"/>
</dbReference>
<dbReference type="InterPro" id="IPR047057">
    <property type="entry name" value="MerR_fam"/>
</dbReference>
<keyword evidence="1" id="KW-0805">Transcription regulation</keyword>
<dbReference type="EMBL" id="BMFT01000002">
    <property type="protein sequence ID" value="GGH31032.1"/>
    <property type="molecule type" value="Genomic_DNA"/>
</dbReference>
<evidence type="ECO:0000256" key="2">
    <source>
        <dbReference type="ARBA" id="ARBA00023125"/>
    </source>
</evidence>
<dbReference type="CDD" id="cd00592">
    <property type="entry name" value="HTH_MerR-like"/>
    <property type="match status" value="1"/>
</dbReference>
<comment type="caution">
    <text evidence="5">The sequence shown here is derived from an EMBL/GenBank/DDBJ whole genome shotgun (WGS) entry which is preliminary data.</text>
</comment>
<evidence type="ECO:0000313" key="5">
    <source>
        <dbReference type="EMBL" id="GGH31032.1"/>
    </source>
</evidence>
<evidence type="ECO:0000259" key="4">
    <source>
        <dbReference type="PROSITE" id="PS50937"/>
    </source>
</evidence>
<sequence length="273" mass="31641">MIRATGAQYSIGEFAAITGVSTDTLRLYEKQDIITPTKNCNNNYRYYTDLDARNVLMSRWYRSMNIPLYQVSTLMNGGTSNQVIDRISASKLHLEEQIRKYTMLLAKMNEIHEELQSIESRLCQCQLKQIPGRYRIKQTDQNYLLRERDLRDPVNEWMDLLPYTFFSFRIEHRDVMTDTAFRHSWGVCLTEEDALKLQAEIPDEVEYFPPALCLSSVIYTSPQAPFSMKSFAFMLDEIASRGLQITGDITGKILLSEHVEMNSSTYLEVNIPI</sequence>
<feature type="domain" description="HTH merR-type" evidence="4">
    <location>
        <begin position="8"/>
        <end position="77"/>
    </location>
</feature>
<gene>
    <name evidence="5" type="ORF">GCM10008013_34540</name>
</gene>